<dbReference type="InterPro" id="IPR023093">
    <property type="entry name" value="ScpA-like_C"/>
</dbReference>
<gene>
    <name evidence="2" type="primary">scpA</name>
    <name evidence="4" type="ORF">HKN21_14445</name>
</gene>
<keyword evidence="2" id="KW-0159">Chromosome partition</keyword>
<dbReference type="GO" id="GO:0007059">
    <property type="term" value="P:chromosome segregation"/>
    <property type="evidence" value="ECO:0007669"/>
    <property type="project" value="UniProtKB-UniRule"/>
</dbReference>
<comment type="similarity">
    <text evidence="2">Belongs to the ScpA family.</text>
</comment>
<feature type="region of interest" description="Disordered" evidence="3">
    <location>
        <begin position="268"/>
        <end position="292"/>
    </location>
</feature>
<dbReference type="Proteomes" id="UP000547674">
    <property type="component" value="Unassembled WGS sequence"/>
</dbReference>
<reference evidence="4 5" key="1">
    <citation type="submission" date="2020-03" db="EMBL/GenBank/DDBJ databases">
        <title>Metabolic flexibility allows generalist bacteria to become dominant in a frequently disturbed ecosystem.</title>
        <authorList>
            <person name="Chen Y.-J."/>
            <person name="Leung P.M."/>
            <person name="Bay S.K."/>
            <person name="Hugenholtz P."/>
            <person name="Kessler A.J."/>
            <person name="Shelley G."/>
            <person name="Waite D.W."/>
            <person name="Cook P.L."/>
            <person name="Greening C."/>
        </authorList>
    </citation>
    <scope>NUCLEOTIDE SEQUENCE [LARGE SCALE GENOMIC DNA]</scope>
    <source>
        <strain evidence="4">SS_bin_28</strain>
    </source>
</reference>
<dbReference type="PANTHER" id="PTHR33969:SF2">
    <property type="entry name" value="SEGREGATION AND CONDENSATION PROTEIN A"/>
    <property type="match status" value="1"/>
</dbReference>
<proteinExistence type="inferred from homology"/>
<keyword evidence="2" id="KW-0131">Cell cycle</keyword>
<comment type="function">
    <text evidence="2">Participates in chromosomal partition during cell division. May act via the formation of a condensin-like complex containing Smc and ScpB that pull DNA away from mid-cell into both cell halves.</text>
</comment>
<evidence type="ECO:0000256" key="1">
    <source>
        <dbReference type="ARBA" id="ARBA00044777"/>
    </source>
</evidence>
<organism evidence="4 5">
    <name type="scientific">Eiseniibacteriota bacterium</name>
    <dbReference type="NCBI Taxonomy" id="2212470"/>
    <lineage>
        <taxon>Bacteria</taxon>
        <taxon>Candidatus Eiseniibacteriota</taxon>
    </lineage>
</organism>
<comment type="subcellular location">
    <subcellularLocation>
        <location evidence="2">Cytoplasm</location>
    </subcellularLocation>
    <text evidence="2">Associated with two foci at the outer edges of the nucleoid region in young cells, and at four foci within both cell halves in older cells.</text>
</comment>
<dbReference type="GO" id="GO:0051301">
    <property type="term" value="P:cell division"/>
    <property type="evidence" value="ECO:0007669"/>
    <property type="project" value="UniProtKB-KW"/>
</dbReference>
<dbReference type="PANTHER" id="PTHR33969">
    <property type="entry name" value="SEGREGATION AND CONDENSATION PROTEIN A"/>
    <property type="match status" value="1"/>
</dbReference>
<dbReference type="GO" id="GO:0006260">
    <property type="term" value="P:DNA replication"/>
    <property type="evidence" value="ECO:0007669"/>
    <property type="project" value="UniProtKB-UniRule"/>
</dbReference>
<protein>
    <recommendedName>
        <fullName evidence="1 2">Segregation and condensation protein A</fullName>
    </recommendedName>
</protein>
<keyword evidence="2" id="KW-0132">Cell division</keyword>
<accession>A0A7Y2EBD0</accession>
<comment type="subunit">
    <text evidence="2">Component of a cohesin-like complex composed of ScpA, ScpB and the Smc homodimer, in which ScpA and ScpB bind to the head domain of Smc. The presence of the three proteins is required for the association of the complex with DNA.</text>
</comment>
<dbReference type="EMBL" id="JABDJR010000583">
    <property type="protein sequence ID" value="NNF07960.1"/>
    <property type="molecule type" value="Genomic_DNA"/>
</dbReference>
<dbReference type="GO" id="GO:0005737">
    <property type="term" value="C:cytoplasm"/>
    <property type="evidence" value="ECO:0007669"/>
    <property type="project" value="UniProtKB-SubCell"/>
</dbReference>
<sequence length="292" mass="33742">MLDPVDLNALQKKEEDADDTPGTQFELDWRTPLSVTLPDFEGPLDLLLHLIRRDELDIYNIPISHITDQYLSMLGAMQVFDLEVAGEFLVMAATLMRIKARLLLPTWPEDEDEEDPRFELMQQLLEYRRFKEAAQELQHREADQRLRFGRSVIPEVTSEGEIELAPVSHFTLIEVMKDVLARAGEDFFYEVEMEEVALEEKMELITTELRTSQRVLFLDLMTRFPRRMHVVVTFMAVLEMARLGQVMVAQESTFGQIWIYRPAVAEAEGETAETQESQEELRDGTTSTDTPN</sequence>
<dbReference type="Gene3D" id="6.10.250.2410">
    <property type="match status" value="1"/>
</dbReference>
<keyword evidence="2" id="KW-0963">Cytoplasm</keyword>
<dbReference type="Pfam" id="PF02616">
    <property type="entry name" value="SMC_ScpA"/>
    <property type="match status" value="1"/>
</dbReference>
<feature type="compositionally biased region" description="Acidic residues" evidence="3">
    <location>
        <begin position="268"/>
        <end position="278"/>
    </location>
</feature>
<dbReference type="HAMAP" id="MF_01805">
    <property type="entry name" value="ScpA"/>
    <property type="match status" value="1"/>
</dbReference>
<evidence type="ECO:0000313" key="4">
    <source>
        <dbReference type="EMBL" id="NNF07960.1"/>
    </source>
</evidence>
<dbReference type="InterPro" id="IPR003768">
    <property type="entry name" value="ScpA"/>
</dbReference>
<dbReference type="Gene3D" id="1.10.10.580">
    <property type="entry name" value="Structural maintenance of chromosome 1. Chain E"/>
    <property type="match status" value="1"/>
</dbReference>
<evidence type="ECO:0000256" key="2">
    <source>
        <dbReference type="HAMAP-Rule" id="MF_01805"/>
    </source>
</evidence>
<name>A0A7Y2EBD0_UNCEI</name>
<dbReference type="AlphaFoldDB" id="A0A7Y2EBD0"/>
<comment type="caution">
    <text evidence="4">The sequence shown here is derived from an EMBL/GenBank/DDBJ whole genome shotgun (WGS) entry which is preliminary data.</text>
</comment>
<evidence type="ECO:0000313" key="5">
    <source>
        <dbReference type="Proteomes" id="UP000547674"/>
    </source>
</evidence>
<evidence type="ECO:0000256" key="3">
    <source>
        <dbReference type="SAM" id="MobiDB-lite"/>
    </source>
</evidence>